<name>A0A3G9GAG3_9CAUL</name>
<protein>
    <submittedName>
        <fullName evidence="1">Uncharacterized protein</fullName>
    </submittedName>
</protein>
<organism evidence="1 2">
    <name type="scientific">Asticcacaulis excentricus</name>
    <dbReference type="NCBI Taxonomy" id="78587"/>
    <lineage>
        <taxon>Bacteria</taxon>
        <taxon>Pseudomonadati</taxon>
        <taxon>Pseudomonadota</taxon>
        <taxon>Alphaproteobacteria</taxon>
        <taxon>Caulobacterales</taxon>
        <taxon>Caulobacteraceae</taxon>
        <taxon>Asticcacaulis</taxon>
    </lineage>
</organism>
<sequence>MDNDLTSEETELFGAYDLAAQLAVRCRHLREMDVSVSERALEQVLNTLMTELWDQGFSQAEIRKAYERALADMPRYAAGKD</sequence>
<dbReference type="AlphaFoldDB" id="A0A3G9GAG3"/>
<reference evidence="2" key="2">
    <citation type="journal article" date="2017" name="Plant Physiol. Biochem.">
        <title>Differential oxidative and antioxidative response of duckweed Lemna minor toward plant growth promoting/inhibiting bacteria.</title>
        <authorList>
            <person name="Ishizawa H."/>
            <person name="Kuroda M."/>
            <person name="Morikawa M."/>
            <person name="Ike M."/>
        </authorList>
    </citation>
    <scope>NUCLEOTIDE SEQUENCE [LARGE SCALE GENOMIC DNA]</scope>
    <source>
        <strain evidence="2">M6</strain>
    </source>
</reference>
<dbReference type="RefSeq" id="WP_126422568.1">
    <property type="nucleotide sequence ID" value="NZ_AP018827.1"/>
</dbReference>
<proteinExistence type="predicted"/>
<dbReference type="EMBL" id="AP018827">
    <property type="protein sequence ID" value="BBF81459.1"/>
    <property type="molecule type" value="Genomic_DNA"/>
</dbReference>
<gene>
    <name evidence="1" type="ORF">EM6_2058</name>
</gene>
<accession>A0A3G9GAG3</accession>
<reference evidence="2" key="1">
    <citation type="journal article" date="2017" name="Biotechnol. Biofuels">
        <title>Evaluation of environmental bacterial communities as a factor affecting the growth of duckweed Lemna minor.</title>
        <authorList>
            <person name="Ishizawa H."/>
            <person name="Kuroda M."/>
            <person name="Morikawa M."/>
            <person name="Ike M."/>
        </authorList>
    </citation>
    <scope>NUCLEOTIDE SEQUENCE [LARGE SCALE GENOMIC DNA]</scope>
    <source>
        <strain evidence="2">M6</strain>
    </source>
</reference>
<evidence type="ECO:0000313" key="1">
    <source>
        <dbReference type="EMBL" id="BBF81459.1"/>
    </source>
</evidence>
<evidence type="ECO:0000313" key="2">
    <source>
        <dbReference type="Proteomes" id="UP000278756"/>
    </source>
</evidence>
<dbReference type="OrthoDB" id="7580208at2"/>
<dbReference type="Proteomes" id="UP000278756">
    <property type="component" value="Chromosome 1"/>
</dbReference>